<dbReference type="RefSeq" id="WP_413270039.1">
    <property type="nucleotide sequence ID" value="NZ_JBHFNQ010000064.1"/>
</dbReference>
<keyword evidence="3" id="KW-1185">Reference proteome</keyword>
<evidence type="ECO:0000259" key="1">
    <source>
        <dbReference type="Pfam" id="PF14280"/>
    </source>
</evidence>
<sequence length="180" mass="20802">MDKNSQKEEFSYGYIHLLASVCGYIFDTATRAKDNNLGIDVEIIDSVSTLDNEAARFFIQAKCTTPEYFIEEGDFYKYDLKVTSYKQLIRKTLDPLILVILVVPKEIEDWITIDEENGETIIRKCAYWISLKGKEPTNKTGTIRIKIPKENLFTPTAMRNIMKASIDYREKLFGLDEQYG</sequence>
<organism evidence="2 3">
    <name type="scientific">Floridaenema aerugineum BLCC-F46</name>
    <dbReference type="NCBI Taxonomy" id="3153654"/>
    <lineage>
        <taxon>Bacteria</taxon>
        <taxon>Bacillati</taxon>
        <taxon>Cyanobacteriota</taxon>
        <taxon>Cyanophyceae</taxon>
        <taxon>Oscillatoriophycideae</taxon>
        <taxon>Aerosakkonematales</taxon>
        <taxon>Aerosakkonemataceae</taxon>
        <taxon>Floridanema</taxon>
        <taxon>Floridanema aerugineum</taxon>
    </lineage>
</organism>
<comment type="caution">
    <text evidence="2">The sequence shown here is derived from an EMBL/GenBank/DDBJ whole genome shotgun (WGS) entry which is preliminary data.</text>
</comment>
<proteinExistence type="predicted"/>
<gene>
    <name evidence="2" type="ORF">ACE1CC_08505</name>
</gene>
<dbReference type="InterPro" id="IPR025375">
    <property type="entry name" value="DUF4365"/>
</dbReference>
<feature type="domain" description="DUF4365" evidence="1">
    <location>
        <begin position="8"/>
        <end position="163"/>
    </location>
</feature>
<evidence type="ECO:0000313" key="3">
    <source>
        <dbReference type="Proteomes" id="UP001576774"/>
    </source>
</evidence>
<name>A0ABV4X2D0_9CYAN</name>
<reference evidence="2 3" key="1">
    <citation type="submission" date="2024-09" db="EMBL/GenBank/DDBJ databases">
        <title>Floridaenema gen nov. (Aerosakkonemataceae, Aerosakkonematales ord. nov., Cyanobacteria) from benthic tropical and subtropical fresh waters, with the description of four new species.</title>
        <authorList>
            <person name="Moretto J.A."/>
            <person name="Berthold D.E."/>
            <person name="Lefler F.W."/>
            <person name="Huang I.-S."/>
            <person name="Laughinghouse H. IV."/>
        </authorList>
    </citation>
    <scope>NUCLEOTIDE SEQUENCE [LARGE SCALE GENOMIC DNA]</scope>
    <source>
        <strain evidence="2 3">BLCC-F46</strain>
    </source>
</reference>
<dbReference type="EMBL" id="JBHFNQ010000064">
    <property type="protein sequence ID" value="MFB2876923.1"/>
    <property type="molecule type" value="Genomic_DNA"/>
</dbReference>
<dbReference type="Pfam" id="PF14280">
    <property type="entry name" value="DUF4365"/>
    <property type="match status" value="1"/>
</dbReference>
<evidence type="ECO:0000313" key="2">
    <source>
        <dbReference type="EMBL" id="MFB2876923.1"/>
    </source>
</evidence>
<accession>A0ABV4X2D0</accession>
<protein>
    <submittedName>
        <fullName evidence="2">DUF4365 domain-containing protein</fullName>
    </submittedName>
</protein>
<dbReference type="Proteomes" id="UP001576774">
    <property type="component" value="Unassembled WGS sequence"/>
</dbReference>